<organism evidence="2 3">
    <name type="scientific">Bradyrhizobium daqingense</name>
    <dbReference type="NCBI Taxonomy" id="993502"/>
    <lineage>
        <taxon>Bacteria</taxon>
        <taxon>Pseudomonadati</taxon>
        <taxon>Pseudomonadota</taxon>
        <taxon>Alphaproteobacteria</taxon>
        <taxon>Hyphomicrobiales</taxon>
        <taxon>Nitrobacteraceae</taxon>
        <taxon>Bradyrhizobium</taxon>
    </lineage>
</organism>
<gene>
    <name evidence="2" type="ORF">IQ17_03209</name>
</gene>
<feature type="compositionally biased region" description="Pro residues" evidence="1">
    <location>
        <begin position="53"/>
        <end position="66"/>
    </location>
</feature>
<sequence>MSEAKCAPRWGVSLSTEAVPVGRDHPTPLALRAIDPPPLQGRVRQHPLSSCTPQPPVPPPGNLILT</sequence>
<name>A0A562LDR8_9BRAD</name>
<evidence type="ECO:0000256" key="1">
    <source>
        <dbReference type="SAM" id="MobiDB-lite"/>
    </source>
</evidence>
<keyword evidence="3" id="KW-1185">Reference proteome</keyword>
<protein>
    <submittedName>
        <fullName evidence="2">Uncharacterized protein</fullName>
    </submittedName>
</protein>
<comment type="caution">
    <text evidence="2">The sequence shown here is derived from an EMBL/GenBank/DDBJ whole genome shotgun (WGS) entry which is preliminary data.</text>
</comment>
<dbReference type="AlphaFoldDB" id="A0A562LDR8"/>
<feature type="region of interest" description="Disordered" evidence="1">
    <location>
        <begin position="38"/>
        <end position="66"/>
    </location>
</feature>
<evidence type="ECO:0000313" key="2">
    <source>
        <dbReference type="EMBL" id="TWI05706.1"/>
    </source>
</evidence>
<evidence type="ECO:0000313" key="3">
    <source>
        <dbReference type="Proteomes" id="UP000317176"/>
    </source>
</evidence>
<reference evidence="2 3" key="1">
    <citation type="journal article" date="2015" name="Stand. Genomic Sci.">
        <title>Genomic Encyclopedia of Bacterial and Archaeal Type Strains, Phase III: the genomes of soil and plant-associated and newly described type strains.</title>
        <authorList>
            <person name="Whitman W.B."/>
            <person name="Woyke T."/>
            <person name="Klenk H.P."/>
            <person name="Zhou Y."/>
            <person name="Lilburn T.G."/>
            <person name="Beck B.J."/>
            <person name="De Vos P."/>
            <person name="Vandamme P."/>
            <person name="Eisen J.A."/>
            <person name="Garrity G."/>
            <person name="Hugenholtz P."/>
            <person name="Kyrpides N.C."/>
        </authorList>
    </citation>
    <scope>NUCLEOTIDE SEQUENCE [LARGE SCALE GENOMIC DNA]</scope>
    <source>
        <strain evidence="2 3">CGMCC 1.10947</strain>
    </source>
</reference>
<dbReference type="Proteomes" id="UP000317176">
    <property type="component" value="Unassembled WGS sequence"/>
</dbReference>
<accession>A0A562LDR8</accession>
<dbReference type="EMBL" id="VLKL01000007">
    <property type="protein sequence ID" value="TWI05706.1"/>
    <property type="molecule type" value="Genomic_DNA"/>
</dbReference>
<proteinExistence type="predicted"/>